<dbReference type="EnsemblMetazoa" id="CapteT50055">
    <property type="protein sequence ID" value="CapteP50055"/>
    <property type="gene ID" value="CapteG50055"/>
</dbReference>
<comment type="subcellular location">
    <subcellularLocation>
        <location evidence="1">Membrane</location>
        <topology evidence="1">Single-pass membrane protein</topology>
    </subcellularLocation>
</comment>
<evidence type="ECO:0000256" key="9">
    <source>
        <dbReference type="PROSITE-ProRule" id="PRU00124"/>
    </source>
</evidence>
<evidence type="ECO:0000256" key="6">
    <source>
        <dbReference type="ARBA" id="ARBA00023157"/>
    </source>
</evidence>
<evidence type="ECO:0000256" key="4">
    <source>
        <dbReference type="ARBA" id="ARBA00022989"/>
    </source>
</evidence>
<dbReference type="CDD" id="cd00112">
    <property type="entry name" value="LDLa"/>
    <property type="match status" value="2"/>
</dbReference>
<dbReference type="AlphaFoldDB" id="R7UEU8"/>
<dbReference type="SMART" id="SM00192">
    <property type="entry name" value="LDLa"/>
    <property type="match status" value="2"/>
</dbReference>
<feature type="disulfide bond" evidence="9">
    <location>
        <begin position="56"/>
        <end position="74"/>
    </location>
</feature>
<dbReference type="HOGENOM" id="CLU_085098_3_2_1"/>
<dbReference type="EMBL" id="AMQN01001409">
    <property type="status" value="NOT_ANNOTATED_CDS"/>
    <property type="molecule type" value="Genomic_DNA"/>
</dbReference>
<dbReference type="InterPro" id="IPR051221">
    <property type="entry name" value="LDLR-related"/>
</dbReference>
<reference evidence="10 12" key="2">
    <citation type="journal article" date="2013" name="Nature">
        <title>Insights into bilaterian evolution from three spiralian genomes.</title>
        <authorList>
            <person name="Simakov O."/>
            <person name="Marletaz F."/>
            <person name="Cho S.J."/>
            <person name="Edsinger-Gonzales E."/>
            <person name="Havlak P."/>
            <person name="Hellsten U."/>
            <person name="Kuo D.H."/>
            <person name="Larsson T."/>
            <person name="Lv J."/>
            <person name="Arendt D."/>
            <person name="Savage R."/>
            <person name="Osoegawa K."/>
            <person name="de Jong P."/>
            <person name="Grimwood J."/>
            <person name="Chapman J.A."/>
            <person name="Shapiro H."/>
            <person name="Aerts A."/>
            <person name="Otillar R.P."/>
            <person name="Terry A.Y."/>
            <person name="Boore J.L."/>
            <person name="Grigoriev I.V."/>
            <person name="Lindberg D.R."/>
            <person name="Seaver E.C."/>
            <person name="Weisblat D.A."/>
            <person name="Putnam N.H."/>
            <person name="Rokhsar D.S."/>
        </authorList>
    </citation>
    <scope>NUCLEOTIDE SEQUENCE</scope>
    <source>
        <strain evidence="10 12">I ESC-2004</strain>
    </source>
</reference>
<evidence type="ECO:0000256" key="7">
    <source>
        <dbReference type="ARBA" id="ARBA00023170"/>
    </source>
</evidence>
<keyword evidence="7" id="KW-0675">Receptor</keyword>
<keyword evidence="2" id="KW-0812">Transmembrane</keyword>
<reference evidence="11" key="3">
    <citation type="submission" date="2015-06" db="UniProtKB">
        <authorList>
            <consortium name="EnsemblMetazoa"/>
        </authorList>
    </citation>
    <scope>IDENTIFICATION</scope>
</reference>
<dbReference type="InterPro" id="IPR036055">
    <property type="entry name" value="LDL_receptor-like_sf"/>
</dbReference>
<reference evidence="12" key="1">
    <citation type="submission" date="2012-12" db="EMBL/GenBank/DDBJ databases">
        <authorList>
            <person name="Hellsten U."/>
            <person name="Grimwood J."/>
            <person name="Chapman J.A."/>
            <person name="Shapiro H."/>
            <person name="Aerts A."/>
            <person name="Otillar R.P."/>
            <person name="Terry A.Y."/>
            <person name="Boore J.L."/>
            <person name="Simakov O."/>
            <person name="Marletaz F."/>
            <person name="Cho S.-J."/>
            <person name="Edsinger-Gonzales E."/>
            <person name="Havlak P."/>
            <person name="Kuo D.-H."/>
            <person name="Larsson T."/>
            <person name="Lv J."/>
            <person name="Arendt D."/>
            <person name="Savage R."/>
            <person name="Osoegawa K."/>
            <person name="de Jong P."/>
            <person name="Lindberg D.R."/>
            <person name="Seaver E.C."/>
            <person name="Weisblat D.A."/>
            <person name="Putnam N.H."/>
            <person name="Grigoriev I.V."/>
            <person name="Rokhsar D.S."/>
        </authorList>
    </citation>
    <scope>NUCLEOTIDE SEQUENCE</scope>
    <source>
        <strain evidence="12">I ESC-2004</strain>
    </source>
</reference>
<dbReference type="GO" id="GO:0042562">
    <property type="term" value="F:hormone binding"/>
    <property type="evidence" value="ECO:0007669"/>
    <property type="project" value="TreeGrafter"/>
</dbReference>
<evidence type="ECO:0000256" key="1">
    <source>
        <dbReference type="ARBA" id="ARBA00004167"/>
    </source>
</evidence>
<comment type="caution">
    <text evidence="9">Lacks conserved residue(s) required for the propagation of feature annotation.</text>
</comment>
<evidence type="ECO:0000256" key="2">
    <source>
        <dbReference type="ARBA" id="ARBA00022692"/>
    </source>
</evidence>
<dbReference type="InterPro" id="IPR023415">
    <property type="entry name" value="LDLR_class-A_CS"/>
</dbReference>
<feature type="disulfide bond" evidence="9">
    <location>
        <begin position="8"/>
        <end position="26"/>
    </location>
</feature>
<dbReference type="EMBL" id="KB302197">
    <property type="protein sequence ID" value="ELU04606.1"/>
    <property type="molecule type" value="Genomic_DNA"/>
</dbReference>
<evidence type="ECO:0000256" key="5">
    <source>
        <dbReference type="ARBA" id="ARBA00023136"/>
    </source>
</evidence>
<sequence length="80" mass="8894">CQTWEYSCRDGGCVQSYSHCDGHFQCDDGSDEKGCLHVHPVGPSAEGSCGDGLFQCRDGTCIFRDWRCDYEVDCRDGSDE</sequence>
<organism evidence="10">
    <name type="scientific">Capitella teleta</name>
    <name type="common">Polychaete worm</name>
    <dbReference type="NCBI Taxonomy" id="283909"/>
    <lineage>
        <taxon>Eukaryota</taxon>
        <taxon>Metazoa</taxon>
        <taxon>Spiralia</taxon>
        <taxon>Lophotrochozoa</taxon>
        <taxon>Annelida</taxon>
        <taxon>Polychaeta</taxon>
        <taxon>Sedentaria</taxon>
        <taxon>Scolecida</taxon>
        <taxon>Capitellidae</taxon>
        <taxon>Capitella</taxon>
    </lineage>
</organism>
<proteinExistence type="predicted"/>
<protein>
    <submittedName>
        <fullName evidence="10 11">Uncharacterized protein</fullName>
    </submittedName>
</protein>
<dbReference type="PRINTS" id="PR00261">
    <property type="entry name" value="LDLRECEPTOR"/>
</dbReference>
<gene>
    <name evidence="10" type="ORF">CAPTEDRAFT_50055</name>
</gene>
<feature type="non-terminal residue" evidence="10">
    <location>
        <position position="80"/>
    </location>
</feature>
<dbReference type="GO" id="GO:0043235">
    <property type="term" value="C:receptor complex"/>
    <property type="evidence" value="ECO:0007669"/>
    <property type="project" value="TreeGrafter"/>
</dbReference>
<keyword evidence="8" id="KW-0325">Glycoprotein</keyword>
<dbReference type="SUPFAM" id="SSF57424">
    <property type="entry name" value="LDL receptor-like module"/>
    <property type="match status" value="2"/>
</dbReference>
<name>R7UEU8_CAPTE</name>
<dbReference type="PROSITE" id="PS01209">
    <property type="entry name" value="LDLRA_1"/>
    <property type="match status" value="1"/>
</dbReference>
<dbReference type="GO" id="GO:0006898">
    <property type="term" value="P:receptor-mediated endocytosis"/>
    <property type="evidence" value="ECO:0007669"/>
    <property type="project" value="TreeGrafter"/>
</dbReference>
<dbReference type="GO" id="GO:0016324">
    <property type="term" value="C:apical plasma membrane"/>
    <property type="evidence" value="ECO:0007669"/>
    <property type="project" value="TreeGrafter"/>
</dbReference>
<keyword evidence="3" id="KW-0677">Repeat</keyword>
<feature type="disulfide bond" evidence="9">
    <location>
        <begin position="20"/>
        <end position="35"/>
    </location>
</feature>
<feature type="disulfide bond" evidence="9">
    <location>
        <begin position="1"/>
        <end position="13"/>
    </location>
</feature>
<keyword evidence="6 9" id="KW-1015">Disulfide bond</keyword>
<dbReference type="PANTHER" id="PTHR22722">
    <property type="entry name" value="LOW-DENSITY LIPOPROTEIN RECEPTOR-RELATED PROTEIN 2-RELATED"/>
    <property type="match status" value="1"/>
</dbReference>
<dbReference type="Proteomes" id="UP000014760">
    <property type="component" value="Unassembled WGS sequence"/>
</dbReference>
<evidence type="ECO:0000313" key="11">
    <source>
        <dbReference type="EnsemblMetazoa" id="CapteP50055"/>
    </source>
</evidence>
<keyword evidence="5" id="KW-0472">Membrane</keyword>
<keyword evidence="4" id="KW-1133">Transmembrane helix</keyword>
<dbReference type="STRING" id="283909.R7UEU8"/>
<evidence type="ECO:0000313" key="10">
    <source>
        <dbReference type="EMBL" id="ELU04606.1"/>
    </source>
</evidence>
<dbReference type="InterPro" id="IPR002172">
    <property type="entry name" value="LDrepeatLR_classA_rpt"/>
</dbReference>
<dbReference type="OMA" id="ENEFECW"/>
<feature type="disulfide bond" evidence="9">
    <location>
        <begin position="49"/>
        <end position="61"/>
    </location>
</feature>
<feature type="non-terminal residue" evidence="10">
    <location>
        <position position="1"/>
    </location>
</feature>
<evidence type="ECO:0000313" key="12">
    <source>
        <dbReference type="Proteomes" id="UP000014760"/>
    </source>
</evidence>
<dbReference type="Gene3D" id="4.10.400.10">
    <property type="entry name" value="Low-density Lipoprotein Receptor"/>
    <property type="match status" value="2"/>
</dbReference>
<keyword evidence="12" id="KW-1185">Reference proteome</keyword>
<evidence type="ECO:0000256" key="3">
    <source>
        <dbReference type="ARBA" id="ARBA00022737"/>
    </source>
</evidence>
<dbReference type="OrthoDB" id="2019384at2759"/>
<dbReference type="Pfam" id="PF00057">
    <property type="entry name" value="Ldl_recept_a"/>
    <property type="match status" value="2"/>
</dbReference>
<dbReference type="PROSITE" id="PS50068">
    <property type="entry name" value="LDLRA_2"/>
    <property type="match status" value="2"/>
</dbReference>
<evidence type="ECO:0000256" key="8">
    <source>
        <dbReference type="ARBA" id="ARBA00023180"/>
    </source>
</evidence>
<accession>R7UEU8</accession>
<dbReference type="PANTHER" id="PTHR22722:SF11">
    <property type="entry name" value="LOW-DENSITY LIPOPROTEIN RECEPTOR-RELATED PROTEIN 2"/>
    <property type="match status" value="1"/>
</dbReference>